<keyword evidence="3 10" id="KW-0552">Olfaction</keyword>
<feature type="transmembrane region" description="Helical" evidence="10">
    <location>
        <begin position="140"/>
        <end position="164"/>
    </location>
</feature>
<dbReference type="PRINTS" id="PR00237">
    <property type="entry name" value="GPCRRHODOPSN"/>
</dbReference>
<feature type="transmembrane region" description="Helical" evidence="10">
    <location>
        <begin position="213"/>
        <end position="235"/>
    </location>
</feature>
<evidence type="ECO:0000256" key="7">
    <source>
        <dbReference type="ARBA" id="ARBA00023170"/>
    </source>
</evidence>
<organism evidence="12 13">
    <name type="scientific">Pelusios castaneus</name>
    <name type="common">West African mud turtle</name>
    <dbReference type="NCBI Taxonomy" id="367368"/>
    <lineage>
        <taxon>Eukaryota</taxon>
        <taxon>Metazoa</taxon>
        <taxon>Chordata</taxon>
        <taxon>Craniata</taxon>
        <taxon>Vertebrata</taxon>
        <taxon>Euteleostomi</taxon>
        <taxon>Archelosauria</taxon>
        <taxon>Testudinata</taxon>
        <taxon>Testudines</taxon>
        <taxon>Pleurodira</taxon>
        <taxon>Pelomedusidae</taxon>
        <taxon>Pelusios</taxon>
    </lineage>
</organism>
<reference evidence="12" key="1">
    <citation type="submission" date="2025-08" db="UniProtKB">
        <authorList>
            <consortium name="Ensembl"/>
        </authorList>
    </citation>
    <scope>IDENTIFICATION</scope>
</reference>
<keyword evidence="8 9" id="KW-0807">Transducer</keyword>
<dbReference type="PANTHER" id="PTHR48002">
    <property type="entry name" value="OLFACTORY RECEPTOR"/>
    <property type="match status" value="1"/>
</dbReference>
<comment type="similarity">
    <text evidence="9">Belongs to the G-protein coupled receptor 1 family.</text>
</comment>
<evidence type="ECO:0000256" key="9">
    <source>
        <dbReference type="RuleBase" id="RU000688"/>
    </source>
</evidence>
<keyword evidence="6 10" id="KW-0472">Membrane</keyword>
<evidence type="ECO:0000256" key="1">
    <source>
        <dbReference type="ARBA" id="ARBA00004141"/>
    </source>
</evidence>
<reference evidence="12" key="2">
    <citation type="submission" date="2025-09" db="UniProtKB">
        <authorList>
            <consortium name="Ensembl"/>
        </authorList>
    </citation>
    <scope>IDENTIFICATION</scope>
</reference>
<evidence type="ECO:0000256" key="10">
    <source>
        <dbReference type="RuleBase" id="RU363047"/>
    </source>
</evidence>
<evidence type="ECO:0000256" key="6">
    <source>
        <dbReference type="ARBA" id="ARBA00023136"/>
    </source>
</evidence>
<feature type="transmembrane region" description="Helical" evidence="10">
    <location>
        <begin position="25"/>
        <end position="47"/>
    </location>
</feature>
<evidence type="ECO:0000259" key="11">
    <source>
        <dbReference type="PROSITE" id="PS50262"/>
    </source>
</evidence>
<keyword evidence="5 9" id="KW-0297">G-protein coupled receptor</keyword>
<evidence type="ECO:0000256" key="8">
    <source>
        <dbReference type="ARBA" id="ARBA00023224"/>
    </source>
</evidence>
<dbReference type="Ensembl" id="ENSPCET00000012379.1">
    <property type="protein sequence ID" value="ENSPCEP00000011966.1"/>
    <property type="gene ID" value="ENSPCEG00000009495.1"/>
</dbReference>
<dbReference type="AlphaFoldDB" id="A0A8C8RWI1"/>
<dbReference type="FunFam" id="1.20.1070.10:FF:000007">
    <property type="entry name" value="Olfactory receptor"/>
    <property type="match status" value="1"/>
</dbReference>
<dbReference type="GO" id="GO:0004984">
    <property type="term" value="F:olfactory receptor activity"/>
    <property type="evidence" value="ECO:0007669"/>
    <property type="project" value="InterPro"/>
</dbReference>
<evidence type="ECO:0000313" key="13">
    <source>
        <dbReference type="Proteomes" id="UP000694393"/>
    </source>
</evidence>
<name>A0A8C8RWI1_9SAUR</name>
<dbReference type="GO" id="GO:0005886">
    <property type="term" value="C:plasma membrane"/>
    <property type="evidence" value="ECO:0007669"/>
    <property type="project" value="UniProtKB-SubCell"/>
</dbReference>
<keyword evidence="4 10" id="KW-1133">Transmembrane helix</keyword>
<dbReference type="InterPro" id="IPR000725">
    <property type="entry name" value="Olfact_rcpt"/>
</dbReference>
<evidence type="ECO:0000313" key="12">
    <source>
        <dbReference type="Ensembl" id="ENSPCEP00000011966.1"/>
    </source>
</evidence>
<evidence type="ECO:0000256" key="2">
    <source>
        <dbReference type="ARBA" id="ARBA00022692"/>
    </source>
</evidence>
<accession>A0A8C8RWI1</accession>
<evidence type="ECO:0000256" key="3">
    <source>
        <dbReference type="ARBA" id="ARBA00022725"/>
    </source>
</evidence>
<dbReference type="SUPFAM" id="SSF81321">
    <property type="entry name" value="Family A G protein-coupled receptor-like"/>
    <property type="match status" value="1"/>
</dbReference>
<feature type="transmembrane region" description="Helical" evidence="10">
    <location>
        <begin position="247"/>
        <end position="266"/>
    </location>
</feature>
<protein>
    <recommendedName>
        <fullName evidence="10">Olfactory receptor</fullName>
    </recommendedName>
</protein>
<sequence>MEHGNGTSVAEFVLLGLSQAWPVQLILFLLFILFYLLVLPGNVLIILTIQGDPSLGCPMYFLLANLAFLDICYSSITPPKMLANLLYEHKTISYMGCMAQLFFLHFLGAAEMFLLVAMAYDRFIAICKPLHYMSLVSRRVCYALVGTAWTGGFLHATILVGLTIHLPFCGPNVLDNFFCDVHQVIRLACTNTYTVELVTFANNGLTKEMMGKAAYTCITHIIVIFVMFCPAIYLYTRPFRTFPMDKVIAVFHTVIFPLLNPMIYTFRNKEIINSIKKLLEFTICKLK</sequence>
<dbReference type="Gene3D" id="1.20.1070.10">
    <property type="entry name" value="Rhodopsin 7-helix transmembrane proteins"/>
    <property type="match status" value="1"/>
</dbReference>
<keyword evidence="7 9" id="KW-0675">Receptor</keyword>
<comment type="subcellular location">
    <subcellularLocation>
        <location evidence="10">Cell membrane</location>
        <topology evidence="10">Multi-pass membrane protein</topology>
    </subcellularLocation>
    <subcellularLocation>
        <location evidence="1">Membrane</location>
        <topology evidence="1">Multi-pass membrane protein</topology>
    </subcellularLocation>
</comment>
<feature type="transmembrane region" description="Helical" evidence="10">
    <location>
        <begin position="98"/>
        <end position="120"/>
    </location>
</feature>
<dbReference type="InterPro" id="IPR017452">
    <property type="entry name" value="GPCR_Rhodpsn_7TM"/>
</dbReference>
<proteinExistence type="inferred from homology"/>
<evidence type="ECO:0000256" key="4">
    <source>
        <dbReference type="ARBA" id="ARBA00022989"/>
    </source>
</evidence>
<keyword evidence="10" id="KW-1003">Cell membrane</keyword>
<feature type="transmembrane region" description="Helical" evidence="10">
    <location>
        <begin position="59"/>
        <end position="78"/>
    </location>
</feature>
<feature type="domain" description="G-protein coupled receptors family 1 profile" evidence="11">
    <location>
        <begin position="41"/>
        <end position="287"/>
    </location>
</feature>
<dbReference type="InterPro" id="IPR050427">
    <property type="entry name" value="Olfactory_Receptors"/>
</dbReference>
<dbReference type="PROSITE" id="PS00237">
    <property type="entry name" value="G_PROTEIN_RECEP_F1_1"/>
    <property type="match status" value="1"/>
</dbReference>
<dbReference type="InterPro" id="IPR000276">
    <property type="entry name" value="GPCR_Rhodpsn"/>
</dbReference>
<dbReference type="PROSITE" id="PS50262">
    <property type="entry name" value="G_PROTEIN_RECEP_F1_2"/>
    <property type="match status" value="1"/>
</dbReference>
<keyword evidence="13" id="KW-1185">Reference proteome</keyword>
<evidence type="ECO:0000256" key="5">
    <source>
        <dbReference type="ARBA" id="ARBA00023040"/>
    </source>
</evidence>
<keyword evidence="2 9" id="KW-0812">Transmembrane</keyword>
<dbReference type="Pfam" id="PF13853">
    <property type="entry name" value="7tm_4"/>
    <property type="match status" value="2"/>
</dbReference>
<dbReference type="GO" id="GO:0004930">
    <property type="term" value="F:G protein-coupled receptor activity"/>
    <property type="evidence" value="ECO:0007669"/>
    <property type="project" value="UniProtKB-KW"/>
</dbReference>
<dbReference type="Proteomes" id="UP000694393">
    <property type="component" value="Unplaced"/>
</dbReference>
<keyword evidence="10" id="KW-0716">Sensory transduction</keyword>
<dbReference type="PRINTS" id="PR00245">
    <property type="entry name" value="OLFACTORYR"/>
</dbReference>